<dbReference type="InterPro" id="IPR032856">
    <property type="entry name" value="GDE_N_bis"/>
</dbReference>
<reference evidence="3 4" key="1">
    <citation type="submission" date="2019-07" db="EMBL/GenBank/DDBJ databases">
        <title>Ln-dependent methylotrophs.</title>
        <authorList>
            <person name="Tani A."/>
        </authorList>
    </citation>
    <scope>NUCLEOTIDE SEQUENCE [LARGE SCALE GENOMIC DNA]</scope>
    <source>
        <strain evidence="3 4">SM12</strain>
    </source>
</reference>
<dbReference type="InterPro" id="IPR012341">
    <property type="entry name" value="6hp_glycosidase-like_sf"/>
</dbReference>
<gene>
    <name evidence="3" type="ORF">FNA46_24110</name>
</gene>
<protein>
    <submittedName>
        <fullName evidence="3">Amylo-alpha-1,6-glucosidase</fullName>
    </submittedName>
</protein>
<comment type="caution">
    <text evidence="3">The sequence shown here is derived from an EMBL/GenBank/DDBJ whole genome shotgun (WGS) entry which is preliminary data.</text>
</comment>
<evidence type="ECO:0000313" key="4">
    <source>
        <dbReference type="Proteomes" id="UP000316801"/>
    </source>
</evidence>
<evidence type="ECO:0000259" key="2">
    <source>
        <dbReference type="Pfam" id="PF22422"/>
    </source>
</evidence>
<dbReference type="Pfam" id="PF14742">
    <property type="entry name" value="GDE_N_bis"/>
    <property type="match status" value="1"/>
</dbReference>
<sequence>MGSPVDPPFEVSENLDAIRYDLEVETSLVGWSLQKLKDGDTFAVLNSHGDIAGHNTVEGLFHRDTRFLSQLELRFQGRKLLLLNSSNHDDKAALSVDLTNPDIEDGAAALPRETIFFERTKFLYKGVFYERLSVRNFTPIDRRLTIDYTFSADFRDLFEVRGMTRAKRGHGTSDVVTANTVEFRYLGLDEVERRTRIAFTPVPERLETDRSTLELTLAPGEKKSIFLTVACEEGESTPLLEFFSAYRESRRARRVQTRSIATVQSSSDLFNEVACRATSDVYMLVTPTDSGPYPYAGIPWFSTIFGRDGIFTAMFMLWMDPSIARGVLRTLAAMQSRETDPRADAQPGKILHEVRHGEMANLGEVPFGRYYGSVDSTPLFVMLTGMYLDATGDLGTIAEIWPNIDAALRWIDEYGDRDGDGFVEYQAESNGSLKNQGWKDSHDSIFHEDGTDATGSIALCEVQAYVFAAKRAAARMAERLGHHQRAADLIAAAQHLRLRFESEFWDEGLGTYVLALDGMKRPCRVRSSNAGHALFAGVTSPERAARVAATLLSKEGYSGWGIRTLAQGEARYNPMSYHNGSIWPHDNAAIAIGLARYNLKQEAARVFTGLFDAAKEQEMRRLPELFCGFIRRPGRGPTPYPVACSPQAWAASALFGVLGACLGLEQAHTKNEIRFRDPIMPAFLDEIVLRNIKLGSSYADFRMHRYGTDVATNVLGRNGNAKILIVK</sequence>
<feature type="domain" description="Mannosylglycerate hydrolase MGH1-like glycoside hydrolase" evidence="2">
    <location>
        <begin position="308"/>
        <end position="616"/>
    </location>
</feature>
<dbReference type="RefSeq" id="WP_143127772.1">
    <property type="nucleotide sequence ID" value="NZ_VJMG01000089.1"/>
</dbReference>
<name>A0A549SQC9_9HYPH</name>
<organism evidence="3 4">
    <name type="scientific">Rhizobium straminoryzae</name>
    <dbReference type="NCBI Taxonomy" id="1387186"/>
    <lineage>
        <taxon>Bacteria</taxon>
        <taxon>Pseudomonadati</taxon>
        <taxon>Pseudomonadota</taxon>
        <taxon>Alphaproteobacteria</taxon>
        <taxon>Hyphomicrobiales</taxon>
        <taxon>Rhizobiaceae</taxon>
        <taxon>Rhizobium/Agrobacterium group</taxon>
        <taxon>Rhizobium</taxon>
    </lineage>
</organism>
<dbReference type="SUPFAM" id="SSF48208">
    <property type="entry name" value="Six-hairpin glycosidases"/>
    <property type="match status" value="1"/>
</dbReference>
<dbReference type="EMBL" id="VJMG01000089">
    <property type="protein sequence ID" value="TRL31836.1"/>
    <property type="molecule type" value="Genomic_DNA"/>
</dbReference>
<feature type="domain" description="Putative glycogen debranching enzyme N-terminal" evidence="1">
    <location>
        <begin position="36"/>
        <end position="227"/>
    </location>
</feature>
<dbReference type="InterPro" id="IPR008928">
    <property type="entry name" value="6-hairpin_glycosidase_sf"/>
</dbReference>
<dbReference type="InterPro" id="IPR054491">
    <property type="entry name" value="MGH1-like_GH"/>
</dbReference>
<proteinExistence type="predicted"/>
<dbReference type="Proteomes" id="UP000316801">
    <property type="component" value="Unassembled WGS sequence"/>
</dbReference>
<dbReference type="AlphaFoldDB" id="A0A549SQC9"/>
<accession>A0A549SQC9</accession>
<evidence type="ECO:0000259" key="1">
    <source>
        <dbReference type="Pfam" id="PF14742"/>
    </source>
</evidence>
<dbReference type="Pfam" id="PF22422">
    <property type="entry name" value="MGH1-like_GH"/>
    <property type="match status" value="1"/>
</dbReference>
<dbReference type="GO" id="GO:0005975">
    <property type="term" value="P:carbohydrate metabolic process"/>
    <property type="evidence" value="ECO:0007669"/>
    <property type="project" value="InterPro"/>
</dbReference>
<keyword evidence="4" id="KW-1185">Reference proteome</keyword>
<dbReference type="Gene3D" id="1.50.10.10">
    <property type="match status" value="1"/>
</dbReference>
<evidence type="ECO:0000313" key="3">
    <source>
        <dbReference type="EMBL" id="TRL31836.1"/>
    </source>
</evidence>